<name>L0KVX2_METHD</name>
<dbReference type="GO" id="GO:0016879">
    <property type="term" value="F:ligase activity, forming carbon-nitrogen bonds"/>
    <property type="evidence" value="ECO:0007669"/>
    <property type="project" value="InterPro"/>
</dbReference>
<keyword evidence="3 12" id="KW-0436">Ligase</keyword>
<dbReference type="InterPro" id="IPR023656">
    <property type="entry name" value="IMP_biosynth_PurP"/>
</dbReference>
<sequence length="385" mass="44296">MIDRKEIIDIVQDYEPDKIKIGAVASHSALDVFDGAVEEDFRTFAICQQGREKTYSHYFKAQRDAYGRVKRGIVDEAVMLKKFNEVLLPENQQMLRDQNILFIPNRSFTSYCGIDEVENDFAVPIVGSRNMLRSEERGIDRDYYWLLEKAGLPFPERINDPQDIEELSIVKLPHAVKKLERGFFTAATYEEYLKKSEALLKQGVITQEALDNARIERYIIGPVFNFDMFYSPIEEEMSKLEILGIDWRFETSLDGHVRLPAPQQITLAEHQLTPEYTVCGHNSSTLRESLLEDVFMLAEKYIDAASKYYDPGIIGPFCLQTCIDKDLNFYIYDVAPRVGGGTNVHMSVGHPYGNTIWRNNMSTGRRIAFEIRRAIEMDELGRIVT</sequence>
<dbReference type="RefSeq" id="WP_015323984.1">
    <property type="nucleotide sequence ID" value="NC_019977.1"/>
</dbReference>
<keyword evidence="6" id="KW-0658">Purine biosynthesis</keyword>
<dbReference type="GO" id="GO:0000287">
    <property type="term" value="F:magnesium ion binding"/>
    <property type="evidence" value="ECO:0007669"/>
    <property type="project" value="InterPro"/>
</dbReference>
<dbReference type="Proteomes" id="UP000010866">
    <property type="component" value="Chromosome"/>
</dbReference>
<evidence type="ECO:0000256" key="5">
    <source>
        <dbReference type="ARBA" id="ARBA00022741"/>
    </source>
</evidence>
<dbReference type="SUPFAM" id="SSF56059">
    <property type="entry name" value="Glutathione synthetase ATP-binding domain-like"/>
    <property type="match status" value="1"/>
</dbReference>
<evidence type="ECO:0000256" key="6">
    <source>
        <dbReference type="ARBA" id="ARBA00022755"/>
    </source>
</evidence>
<accession>L0KVX2</accession>
<dbReference type="Gene3D" id="3.40.50.20">
    <property type="match status" value="1"/>
</dbReference>
<keyword evidence="13" id="KW-1185">Reference proteome</keyword>
<dbReference type="Gene3D" id="3.30.1490.20">
    <property type="entry name" value="ATP-grasp fold, A domain"/>
    <property type="match status" value="1"/>
</dbReference>
<dbReference type="PANTHER" id="PTHR38147">
    <property type="entry name" value="5-FORMAMINOIMIDAZOLE-4-CARBOXAMIDE-1-(BETA)-D-RIBOFURANOSYL 5'-MONOPHOSPHATE SYNTHETASE-RELATED"/>
    <property type="match status" value="1"/>
</dbReference>
<dbReference type="Pfam" id="PF06973">
    <property type="entry name" value="DUF1297"/>
    <property type="match status" value="1"/>
</dbReference>
<organism evidence="12 13">
    <name type="scientific">Methanomethylovorans hollandica (strain DSM 15978 / NBRC 107637 / DMS1)</name>
    <dbReference type="NCBI Taxonomy" id="867904"/>
    <lineage>
        <taxon>Archaea</taxon>
        <taxon>Methanobacteriati</taxon>
        <taxon>Methanobacteriota</taxon>
        <taxon>Stenosarchaea group</taxon>
        <taxon>Methanomicrobia</taxon>
        <taxon>Methanosarcinales</taxon>
        <taxon>Methanosarcinaceae</taxon>
        <taxon>Methanomethylovorans</taxon>
    </lineage>
</organism>
<evidence type="ECO:0000256" key="3">
    <source>
        <dbReference type="ARBA" id="ARBA00022598"/>
    </source>
</evidence>
<feature type="domain" description="IMP biosynthesis enzyme PurP C-terminal" evidence="11">
    <location>
        <begin position="191"/>
        <end position="385"/>
    </location>
</feature>
<dbReference type="Gene3D" id="3.30.470.20">
    <property type="entry name" value="ATP-grasp fold, B domain"/>
    <property type="match status" value="1"/>
</dbReference>
<dbReference type="InterPro" id="IPR016185">
    <property type="entry name" value="PreATP-grasp_dom_sf"/>
</dbReference>
<comment type="cofactor">
    <cofactor evidence="1">
        <name>Mn(2+)</name>
        <dbReference type="ChEBI" id="CHEBI:29035"/>
    </cofactor>
</comment>
<dbReference type="InterPro" id="IPR009720">
    <property type="entry name" value="IMP_biosynth_PurP_C"/>
</dbReference>
<dbReference type="Pfam" id="PF06849">
    <property type="entry name" value="DUF1246"/>
    <property type="match status" value="1"/>
</dbReference>
<keyword evidence="8" id="KW-0460">Magnesium</keyword>
<comment type="cofactor">
    <cofactor evidence="2">
        <name>Mg(2+)</name>
        <dbReference type="ChEBI" id="CHEBI:18420"/>
    </cofactor>
</comment>
<keyword evidence="7" id="KW-0067">ATP-binding</keyword>
<evidence type="ECO:0000313" key="12">
    <source>
        <dbReference type="EMBL" id="AGB48815.1"/>
    </source>
</evidence>
<evidence type="ECO:0000256" key="9">
    <source>
        <dbReference type="ARBA" id="ARBA00023211"/>
    </source>
</evidence>
<dbReference type="InterPro" id="IPR013815">
    <property type="entry name" value="ATP_grasp_subdomain_1"/>
</dbReference>
<keyword evidence="4" id="KW-0479">Metal-binding</keyword>
<dbReference type="SUPFAM" id="SSF52440">
    <property type="entry name" value="PreATP-grasp domain"/>
    <property type="match status" value="1"/>
</dbReference>
<dbReference type="KEGG" id="mhz:Metho_0550"/>
<dbReference type="InterPro" id="IPR010672">
    <property type="entry name" value="IMP_biosynth_PurP_N"/>
</dbReference>
<proteinExistence type="predicted"/>
<keyword evidence="5" id="KW-0547">Nucleotide-binding</keyword>
<evidence type="ECO:0000313" key="13">
    <source>
        <dbReference type="Proteomes" id="UP000010866"/>
    </source>
</evidence>
<dbReference type="GO" id="GO:0006188">
    <property type="term" value="P:IMP biosynthetic process"/>
    <property type="evidence" value="ECO:0007669"/>
    <property type="project" value="InterPro"/>
</dbReference>
<protein>
    <submittedName>
        <fullName evidence="12">ATP-utilizing enzymes of ATP-grasp superfamily (Probably carboligase)</fullName>
    </submittedName>
</protein>
<evidence type="ECO:0000256" key="8">
    <source>
        <dbReference type="ARBA" id="ARBA00022842"/>
    </source>
</evidence>
<evidence type="ECO:0000256" key="4">
    <source>
        <dbReference type="ARBA" id="ARBA00022723"/>
    </source>
</evidence>
<evidence type="ECO:0000259" key="10">
    <source>
        <dbReference type="Pfam" id="PF06849"/>
    </source>
</evidence>
<dbReference type="EMBL" id="CP003362">
    <property type="protein sequence ID" value="AGB48815.1"/>
    <property type="molecule type" value="Genomic_DNA"/>
</dbReference>
<dbReference type="GeneID" id="14407656"/>
<keyword evidence="9" id="KW-0464">Manganese</keyword>
<evidence type="ECO:0000256" key="7">
    <source>
        <dbReference type="ARBA" id="ARBA00022840"/>
    </source>
</evidence>
<evidence type="ECO:0000259" key="11">
    <source>
        <dbReference type="Pfam" id="PF06973"/>
    </source>
</evidence>
<dbReference type="AlphaFoldDB" id="L0KVX2"/>
<dbReference type="OrthoDB" id="84677at2157"/>
<reference evidence="13" key="1">
    <citation type="submission" date="2012-02" db="EMBL/GenBank/DDBJ databases">
        <title>Complete sequence of chromosome of Methanomethylovorans hollandica DSM 15978.</title>
        <authorList>
            <person name="Lucas S."/>
            <person name="Copeland A."/>
            <person name="Lapidus A."/>
            <person name="Glavina del Rio T."/>
            <person name="Dalin E."/>
            <person name="Tice H."/>
            <person name="Bruce D."/>
            <person name="Goodwin L."/>
            <person name="Pitluck S."/>
            <person name="Peters L."/>
            <person name="Mikhailova N."/>
            <person name="Held B."/>
            <person name="Kyrpides N."/>
            <person name="Mavromatis K."/>
            <person name="Ivanova N."/>
            <person name="Brettin T."/>
            <person name="Detter J.C."/>
            <person name="Han C."/>
            <person name="Larimer F."/>
            <person name="Land M."/>
            <person name="Hauser L."/>
            <person name="Markowitz V."/>
            <person name="Cheng J.-F."/>
            <person name="Hugenholtz P."/>
            <person name="Woyke T."/>
            <person name="Wu D."/>
            <person name="Spring S."/>
            <person name="Schroeder M."/>
            <person name="Brambilla E."/>
            <person name="Klenk H.-P."/>
            <person name="Eisen J.A."/>
        </authorList>
    </citation>
    <scope>NUCLEOTIDE SEQUENCE [LARGE SCALE GENOMIC DNA]</scope>
    <source>
        <strain evidence="13">DSM 15978 / NBRC 107637 / DMS1</strain>
    </source>
</reference>
<gene>
    <name evidence="12" type="ordered locus">Metho_0550</name>
</gene>
<dbReference type="STRING" id="867904.Metho_0550"/>
<feature type="domain" description="IMP biosynthesis enzyme PurP N-terminal" evidence="10">
    <location>
        <begin position="21"/>
        <end position="158"/>
    </location>
</feature>
<dbReference type="HOGENOM" id="CLU_065084_0_0_2"/>
<dbReference type="PANTHER" id="PTHR38147:SF1">
    <property type="entry name" value="5-FORMAMINOIMIDAZOLE-4-CARBOXAMIDE-1-(BETA)-D-RIBOFURANOSYL 5'-MONOPHOSPHATE SYNTHETASE"/>
    <property type="match status" value="1"/>
</dbReference>
<evidence type="ECO:0000256" key="2">
    <source>
        <dbReference type="ARBA" id="ARBA00001946"/>
    </source>
</evidence>
<evidence type="ECO:0000256" key="1">
    <source>
        <dbReference type="ARBA" id="ARBA00001936"/>
    </source>
</evidence>
<dbReference type="PIRSF" id="PIRSF004602">
    <property type="entry name" value="ATPgrasp_PurP"/>
    <property type="match status" value="1"/>
</dbReference>
<dbReference type="GO" id="GO:0005524">
    <property type="term" value="F:ATP binding"/>
    <property type="evidence" value="ECO:0007669"/>
    <property type="project" value="UniProtKB-KW"/>
</dbReference>